<dbReference type="Gene3D" id="2.130.10.10">
    <property type="entry name" value="YVTN repeat-like/Quinoprotein amine dehydrogenase"/>
    <property type="match status" value="1"/>
</dbReference>
<reference evidence="2" key="1">
    <citation type="submission" date="2022-08" db="EMBL/GenBank/DDBJ databases">
        <authorList>
            <consortium name="DOE Joint Genome Institute"/>
            <person name="Min B."/>
            <person name="Sierra-Patev S."/>
            <person name="Naranjo-Ortiz M."/>
            <person name="Looney B."/>
            <person name="Konkel Z."/>
            <person name="Slot J.C."/>
            <person name="Sakamoto Y."/>
            <person name="Steenwyk J.L."/>
            <person name="Rokas A."/>
            <person name="Carro J."/>
            <person name="Camarero S."/>
            <person name="Ferreira P."/>
            <person name="Molpeceres G."/>
            <person name="Ruiz-duenas F.J."/>
            <person name="Serrano A."/>
            <person name="Henrissat B."/>
            <person name="Drula E."/>
            <person name="Hughes K.W."/>
            <person name="Mata J.L."/>
            <person name="Ishikawa N.K."/>
            <person name="Vargas-Isla R."/>
            <person name="Ushijima S."/>
            <person name="Smith C.A."/>
            <person name="Ahrendt S."/>
            <person name="Andreopoulos W."/>
            <person name="He G."/>
            <person name="LaButti K."/>
            <person name="Lipzen A."/>
            <person name="Ng V."/>
            <person name="Riley R."/>
            <person name="Sandor L."/>
            <person name="Barry K."/>
            <person name="Martinez A.T."/>
            <person name="Xiao Y."/>
            <person name="Gibbons J.G."/>
            <person name="Terashima K."/>
            <person name="Hibbett D.S."/>
            <person name="Grigoriev I.V."/>
        </authorList>
    </citation>
    <scope>NUCLEOTIDE SEQUENCE</scope>
    <source>
        <strain evidence="2">ET3784</strain>
    </source>
</reference>
<sequence>MSSHYEPLTTLSGARDAIVSLAFSAKAKFVSAAGYSGVCVWDLSTSAPTPLPHMLFAPQNPKYVMTSSAWVYFQKNKRHILLLGSMRGDMILWDYRSDIKSFQVLYRVPPMENTTDEILSMDVYEQDISPGRVGRVVAATASRRITVWTLSSSGEFSQVFSTMLDENINPKTVRMCKITRDIFVFPFYGGEILCLDYKTGAIKSRKSHGPAMMGSVALSNTSNKFVAYTGKNFQLYRLTTLEVLKTFSAGTPVVMFSKTVAFGESDNIVVGGTDRGCALIYEVNTEEILQALNYPRGGLVQPTITLPDRHLVAIAGSTAQQPAEVILFEKLIPPEETSSLSLPTVTHRDVITAHPPADFIFVGFYLPKKKTWYWAILSVLAVLAFIGYHIFPQHLPQVCLFCCHSEINIDGRWCRSPHSIETRNQTITGTRFRKVWVLTGGPGIFTGQTWIM</sequence>
<dbReference type="InterPro" id="IPR036322">
    <property type="entry name" value="WD40_repeat_dom_sf"/>
</dbReference>
<keyword evidence="1" id="KW-1133">Transmembrane helix</keyword>
<name>A0AA38JZF7_9AGAR</name>
<keyword evidence="1" id="KW-0812">Transmembrane</keyword>
<accession>A0AA38JZF7</accession>
<protein>
    <submittedName>
        <fullName evidence="2">WD40-repeat-containing domain protein</fullName>
    </submittedName>
</protein>
<reference evidence="2" key="2">
    <citation type="journal article" date="2023" name="Proc. Natl. Acad. Sci. U.S.A.">
        <title>A global phylogenomic analysis of the shiitake genus Lentinula.</title>
        <authorList>
            <person name="Sierra-Patev S."/>
            <person name="Min B."/>
            <person name="Naranjo-Ortiz M."/>
            <person name="Looney B."/>
            <person name="Konkel Z."/>
            <person name="Slot J.C."/>
            <person name="Sakamoto Y."/>
            <person name="Steenwyk J.L."/>
            <person name="Rokas A."/>
            <person name="Carro J."/>
            <person name="Camarero S."/>
            <person name="Ferreira P."/>
            <person name="Molpeceres G."/>
            <person name="Ruiz-Duenas F.J."/>
            <person name="Serrano A."/>
            <person name="Henrissat B."/>
            <person name="Drula E."/>
            <person name="Hughes K.W."/>
            <person name="Mata J.L."/>
            <person name="Ishikawa N.K."/>
            <person name="Vargas-Isla R."/>
            <person name="Ushijima S."/>
            <person name="Smith C.A."/>
            <person name="Donoghue J."/>
            <person name="Ahrendt S."/>
            <person name="Andreopoulos W."/>
            <person name="He G."/>
            <person name="LaButti K."/>
            <person name="Lipzen A."/>
            <person name="Ng V."/>
            <person name="Riley R."/>
            <person name="Sandor L."/>
            <person name="Barry K."/>
            <person name="Martinez A.T."/>
            <person name="Xiao Y."/>
            <person name="Gibbons J.G."/>
            <person name="Terashima K."/>
            <person name="Grigoriev I.V."/>
            <person name="Hibbett D."/>
        </authorList>
    </citation>
    <scope>NUCLEOTIDE SEQUENCE</scope>
    <source>
        <strain evidence="2">ET3784</strain>
    </source>
</reference>
<evidence type="ECO:0000313" key="2">
    <source>
        <dbReference type="EMBL" id="KAJ3735863.1"/>
    </source>
</evidence>
<gene>
    <name evidence="2" type="ORF">DFJ43DRAFT_990610</name>
</gene>
<comment type="caution">
    <text evidence="2">The sequence shown here is derived from an EMBL/GenBank/DDBJ whole genome shotgun (WGS) entry which is preliminary data.</text>
</comment>
<evidence type="ECO:0000256" key="1">
    <source>
        <dbReference type="SAM" id="Phobius"/>
    </source>
</evidence>
<keyword evidence="1" id="KW-0472">Membrane</keyword>
<dbReference type="SUPFAM" id="SSF50978">
    <property type="entry name" value="WD40 repeat-like"/>
    <property type="match status" value="1"/>
</dbReference>
<organism evidence="2 3">
    <name type="scientific">Lentinula guzmanii</name>
    <dbReference type="NCBI Taxonomy" id="2804957"/>
    <lineage>
        <taxon>Eukaryota</taxon>
        <taxon>Fungi</taxon>
        <taxon>Dikarya</taxon>
        <taxon>Basidiomycota</taxon>
        <taxon>Agaricomycotina</taxon>
        <taxon>Agaricomycetes</taxon>
        <taxon>Agaricomycetidae</taxon>
        <taxon>Agaricales</taxon>
        <taxon>Marasmiineae</taxon>
        <taxon>Omphalotaceae</taxon>
        <taxon>Lentinula</taxon>
    </lineage>
</organism>
<dbReference type="Proteomes" id="UP001176059">
    <property type="component" value="Unassembled WGS sequence"/>
</dbReference>
<proteinExistence type="predicted"/>
<dbReference type="EMBL" id="JANVFO010000007">
    <property type="protein sequence ID" value="KAJ3735863.1"/>
    <property type="molecule type" value="Genomic_DNA"/>
</dbReference>
<dbReference type="InterPro" id="IPR015943">
    <property type="entry name" value="WD40/YVTN_repeat-like_dom_sf"/>
</dbReference>
<dbReference type="AlphaFoldDB" id="A0AA38JZF7"/>
<feature type="transmembrane region" description="Helical" evidence="1">
    <location>
        <begin position="372"/>
        <end position="391"/>
    </location>
</feature>
<evidence type="ECO:0000313" key="3">
    <source>
        <dbReference type="Proteomes" id="UP001176059"/>
    </source>
</evidence>
<keyword evidence="3" id="KW-1185">Reference proteome</keyword>